<dbReference type="InterPro" id="IPR037923">
    <property type="entry name" value="HTH-like"/>
</dbReference>
<dbReference type="AlphaFoldDB" id="A0A6C0FW36"/>
<dbReference type="EMBL" id="CP048209">
    <property type="protein sequence ID" value="QHT59671.1"/>
    <property type="molecule type" value="Genomic_DNA"/>
</dbReference>
<evidence type="ECO:0000256" key="1">
    <source>
        <dbReference type="ARBA" id="ARBA00023015"/>
    </source>
</evidence>
<dbReference type="InterPro" id="IPR050204">
    <property type="entry name" value="AraC_XylS_family_regulators"/>
</dbReference>
<evidence type="ECO:0000259" key="4">
    <source>
        <dbReference type="PROSITE" id="PS01124"/>
    </source>
</evidence>
<dbReference type="SUPFAM" id="SSF46689">
    <property type="entry name" value="Homeodomain-like"/>
    <property type="match status" value="2"/>
</dbReference>
<dbReference type="SMART" id="SM00342">
    <property type="entry name" value="HTH_ARAC"/>
    <property type="match status" value="1"/>
</dbReference>
<gene>
    <name evidence="5" type="ORF">GXP70_06705</name>
</gene>
<dbReference type="GO" id="GO:0043565">
    <property type="term" value="F:sequence-specific DNA binding"/>
    <property type="evidence" value="ECO:0007669"/>
    <property type="project" value="InterPro"/>
</dbReference>
<dbReference type="InterPro" id="IPR009057">
    <property type="entry name" value="Homeodomain-like_sf"/>
</dbReference>
<dbReference type="RefSeq" id="WP_162355737.1">
    <property type="nucleotide sequence ID" value="NZ_CP048209.1"/>
</dbReference>
<dbReference type="InterPro" id="IPR018060">
    <property type="entry name" value="HTH_AraC"/>
</dbReference>
<organism evidence="5 6">
    <name type="scientific">Paenibacillus lycopersici</name>
    <dbReference type="NCBI Taxonomy" id="2704462"/>
    <lineage>
        <taxon>Bacteria</taxon>
        <taxon>Bacillati</taxon>
        <taxon>Bacillota</taxon>
        <taxon>Bacilli</taxon>
        <taxon>Bacillales</taxon>
        <taxon>Paenibacillaceae</taxon>
        <taxon>Paenibacillus</taxon>
    </lineage>
</organism>
<reference evidence="5 6" key="1">
    <citation type="submission" date="2020-01" db="EMBL/GenBank/DDBJ databases">
        <title>Paenibacillus sp. nov., isolated from tomato rhizosphere.</title>
        <authorList>
            <person name="Weon H.-Y."/>
            <person name="Lee S.A."/>
        </authorList>
    </citation>
    <scope>NUCLEOTIDE SEQUENCE [LARGE SCALE GENOMIC DNA]</scope>
    <source>
        <strain evidence="5 6">12200R-189</strain>
    </source>
</reference>
<dbReference type="SUPFAM" id="SSF51215">
    <property type="entry name" value="Regulatory protein AraC"/>
    <property type="match status" value="1"/>
</dbReference>
<evidence type="ECO:0000256" key="2">
    <source>
        <dbReference type="ARBA" id="ARBA00023125"/>
    </source>
</evidence>
<keyword evidence="2" id="KW-0238">DNA-binding</keyword>
<evidence type="ECO:0000256" key="3">
    <source>
        <dbReference type="ARBA" id="ARBA00023163"/>
    </source>
</evidence>
<dbReference type="PROSITE" id="PS01124">
    <property type="entry name" value="HTH_ARAC_FAMILY_2"/>
    <property type="match status" value="1"/>
</dbReference>
<feature type="domain" description="HTH araC/xylS-type" evidence="4">
    <location>
        <begin position="164"/>
        <end position="262"/>
    </location>
</feature>
<dbReference type="Proteomes" id="UP000476064">
    <property type="component" value="Chromosome"/>
</dbReference>
<dbReference type="PANTHER" id="PTHR46796">
    <property type="entry name" value="HTH-TYPE TRANSCRIPTIONAL ACTIVATOR RHAS-RELATED"/>
    <property type="match status" value="1"/>
</dbReference>
<name>A0A6C0FW36_9BACL</name>
<keyword evidence="3" id="KW-0804">Transcription</keyword>
<sequence length="265" mass="29746">MEYPLQVGFHHYSVNKPRFVLPIGRDDDHWLLFALTHGHFRYRIAGIEGTAVPGDVIVCPPGIDVRREALAPLTLHYAGVQPTSGEALLPTPREFGSGGPYRFAVRDTKRHYANLRRIAAVSGRRDAMSALRLCHGLSDLWLQLQEELEDRLQAASAPPDSTMQAVRREIEARAFDDGRLQDIAAGASMSRTVMTKRFKAAYGMTPQQHVNALRLSRAKQLLIHTDYTLDHIAGLCGYDSGSYLSRVFHDAEGARPSEYRRRNRL</sequence>
<proteinExistence type="predicted"/>
<dbReference type="GO" id="GO:0003700">
    <property type="term" value="F:DNA-binding transcription factor activity"/>
    <property type="evidence" value="ECO:0007669"/>
    <property type="project" value="InterPro"/>
</dbReference>
<evidence type="ECO:0000313" key="6">
    <source>
        <dbReference type="Proteomes" id="UP000476064"/>
    </source>
</evidence>
<keyword evidence="6" id="KW-1185">Reference proteome</keyword>
<dbReference type="KEGG" id="plyc:GXP70_06705"/>
<keyword evidence="1" id="KW-0805">Transcription regulation</keyword>
<evidence type="ECO:0000313" key="5">
    <source>
        <dbReference type="EMBL" id="QHT59671.1"/>
    </source>
</evidence>
<accession>A0A6C0FW36</accession>
<protein>
    <submittedName>
        <fullName evidence="5">Helix-turn-helix transcriptional regulator</fullName>
    </submittedName>
</protein>
<dbReference type="Pfam" id="PF12833">
    <property type="entry name" value="HTH_18"/>
    <property type="match status" value="1"/>
</dbReference>
<dbReference type="Gene3D" id="1.10.10.60">
    <property type="entry name" value="Homeodomain-like"/>
    <property type="match status" value="2"/>
</dbReference>